<dbReference type="KEGG" id="seqo:SE1039_18190"/>
<dbReference type="InterPro" id="IPR029068">
    <property type="entry name" value="Glyas_Bleomycin-R_OHBP_Dase"/>
</dbReference>
<dbReference type="SUPFAM" id="SSF54593">
    <property type="entry name" value="Glyoxalase/Bleomycin resistance protein/Dihydroxybiphenyl dioxygenase"/>
    <property type="match status" value="1"/>
</dbReference>
<organism evidence="2 3">
    <name type="scientific">Staphylococcus equorum</name>
    <dbReference type="NCBI Taxonomy" id="246432"/>
    <lineage>
        <taxon>Bacteria</taxon>
        <taxon>Bacillati</taxon>
        <taxon>Bacillota</taxon>
        <taxon>Bacilli</taxon>
        <taxon>Bacillales</taxon>
        <taxon>Staphylococcaceae</taxon>
        <taxon>Staphylococcus</taxon>
    </lineage>
</organism>
<comment type="caution">
    <text evidence="2">The sequence shown here is derived from an EMBL/GenBank/DDBJ whole genome shotgun (WGS) entry which is preliminary data.</text>
</comment>
<dbReference type="Gene3D" id="3.10.180.10">
    <property type="entry name" value="2,3-Dihydroxybiphenyl 1,2-Dioxygenase, domain 1"/>
    <property type="match status" value="1"/>
</dbReference>
<evidence type="ECO:0000313" key="3">
    <source>
        <dbReference type="Proteomes" id="UP001152422"/>
    </source>
</evidence>
<gene>
    <name evidence="2" type="ORF">M4L89_13065</name>
</gene>
<evidence type="ECO:0000313" key="2">
    <source>
        <dbReference type="EMBL" id="MDG0847161.1"/>
    </source>
</evidence>
<accession>A0A9X4L5H6</accession>
<dbReference type="InterPro" id="IPR004360">
    <property type="entry name" value="Glyas_Fos-R_dOase_dom"/>
</dbReference>
<dbReference type="EMBL" id="JAMBQA010000010">
    <property type="protein sequence ID" value="MDG0847161.1"/>
    <property type="molecule type" value="Genomic_DNA"/>
</dbReference>
<dbReference type="AlphaFoldDB" id="A0A9X4L5H6"/>
<feature type="domain" description="Glyoxalase/fosfomycin resistance/dioxygenase" evidence="1">
    <location>
        <begin position="9"/>
        <end position="115"/>
    </location>
</feature>
<dbReference type="RefSeq" id="WP_056935799.1">
    <property type="nucleotide sequence ID" value="NZ_CP013114.1"/>
</dbReference>
<keyword evidence="3" id="KW-1185">Reference proteome</keyword>
<name>A0A9X4L5H6_9STAP</name>
<protein>
    <submittedName>
        <fullName evidence="2">VOC family protein</fullName>
    </submittedName>
</protein>
<dbReference type="Proteomes" id="UP001152422">
    <property type="component" value="Unassembled WGS sequence"/>
</dbReference>
<reference evidence="2" key="1">
    <citation type="submission" date="2022-05" db="EMBL/GenBank/DDBJ databases">
        <title>Comparative genomics of Staphylococcus equorum isolates.</title>
        <authorList>
            <person name="Luelf R.H."/>
        </authorList>
    </citation>
    <scope>NUCLEOTIDE SEQUENCE</scope>
    <source>
        <strain evidence="2">TMW 2.2497</strain>
    </source>
</reference>
<sequence length="122" mass="14033">MMQLSPFIKVDDVDEAVNFYKNAFGGGEKILNETNGRRLHTELHVNATVILHISSTYGKEWHNDNTNIILTFDDLEVQQQVYNALSIFGDPHMPLEKTFFNAMHGQVKDQFGVNWLMNCFLN</sequence>
<proteinExistence type="predicted"/>
<evidence type="ECO:0000259" key="1">
    <source>
        <dbReference type="Pfam" id="PF00903"/>
    </source>
</evidence>
<dbReference type="Pfam" id="PF00903">
    <property type="entry name" value="Glyoxalase"/>
    <property type="match status" value="1"/>
</dbReference>